<accession>A0A9Q3CMK7</accession>
<sequence>MFQQGPEWIAQVLVDGFWSKCDKYKKTLSVDLKDKPKEKMAEVTKKKNTCHNSGSTDHYSNNFPKEKKKVYATKQVPEEESPTDDSESESMGDAIREKFDDDQNPREEFLVEYQE</sequence>
<feature type="compositionally biased region" description="Acidic residues" evidence="1">
    <location>
        <begin position="78"/>
        <end position="90"/>
    </location>
</feature>
<feature type="compositionally biased region" description="Polar residues" evidence="1">
    <location>
        <begin position="50"/>
        <end position="63"/>
    </location>
</feature>
<evidence type="ECO:0000313" key="2">
    <source>
        <dbReference type="EMBL" id="MBW0486457.1"/>
    </source>
</evidence>
<keyword evidence="3" id="KW-1185">Reference proteome</keyword>
<reference evidence="2" key="1">
    <citation type="submission" date="2021-03" db="EMBL/GenBank/DDBJ databases">
        <title>Draft genome sequence of rust myrtle Austropuccinia psidii MF-1, a brazilian biotype.</title>
        <authorList>
            <person name="Quecine M.C."/>
            <person name="Pachon D.M.R."/>
            <person name="Bonatelli M.L."/>
            <person name="Correr F.H."/>
            <person name="Franceschini L.M."/>
            <person name="Leite T.F."/>
            <person name="Margarido G.R.A."/>
            <person name="Almeida C.A."/>
            <person name="Ferrarezi J.A."/>
            <person name="Labate C.A."/>
        </authorList>
    </citation>
    <scope>NUCLEOTIDE SEQUENCE</scope>
    <source>
        <strain evidence="2">MF-1</strain>
    </source>
</reference>
<evidence type="ECO:0000313" key="3">
    <source>
        <dbReference type="Proteomes" id="UP000765509"/>
    </source>
</evidence>
<dbReference type="AlphaFoldDB" id="A0A9Q3CMK7"/>
<gene>
    <name evidence="2" type="ORF">O181_026172</name>
</gene>
<name>A0A9Q3CMK7_9BASI</name>
<protein>
    <submittedName>
        <fullName evidence="2">Uncharacterized protein</fullName>
    </submittedName>
</protein>
<feature type="compositionally biased region" description="Basic and acidic residues" evidence="1">
    <location>
        <begin position="94"/>
        <end position="109"/>
    </location>
</feature>
<organism evidence="2 3">
    <name type="scientific">Austropuccinia psidii MF-1</name>
    <dbReference type="NCBI Taxonomy" id="1389203"/>
    <lineage>
        <taxon>Eukaryota</taxon>
        <taxon>Fungi</taxon>
        <taxon>Dikarya</taxon>
        <taxon>Basidiomycota</taxon>
        <taxon>Pucciniomycotina</taxon>
        <taxon>Pucciniomycetes</taxon>
        <taxon>Pucciniales</taxon>
        <taxon>Sphaerophragmiaceae</taxon>
        <taxon>Austropuccinia</taxon>
    </lineage>
</organism>
<comment type="caution">
    <text evidence="2">The sequence shown here is derived from an EMBL/GenBank/DDBJ whole genome shotgun (WGS) entry which is preliminary data.</text>
</comment>
<dbReference type="Proteomes" id="UP000765509">
    <property type="component" value="Unassembled WGS sequence"/>
</dbReference>
<feature type="region of interest" description="Disordered" evidence="1">
    <location>
        <begin position="42"/>
        <end position="115"/>
    </location>
</feature>
<evidence type="ECO:0000256" key="1">
    <source>
        <dbReference type="SAM" id="MobiDB-lite"/>
    </source>
</evidence>
<dbReference type="EMBL" id="AVOT02008662">
    <property type="protein sequence ID" value="MBW0486457.1"/>
    <property type="molecule type" value="Genomic_DNA"/>
</dbReference>
<proteinExistence type="predicted"/>